<sequence length="158" mass="17334">MPLTRDIVESWKAPRRVIRRHQARARSESFLFALLFVFLLLAMVSVAPFLARQAVIEAKPLPPYILAACFGALVSVPVFYLLAAVGHLTAKLMGGTGGFYDGRLALFWALVTTTPALLLYGLVRAMAADSPATPFLGLGVFLIFLGFYSVMLREVESR</sequence>
<comment type="caution">
    <text evidence="2">The sequence shown here is derived from an EMBL/GenBank/DDBJ whole genome shotgun (WGS) entry which is preliminary data.</text>
</comment>
<feature type="transmembrane region" description="Helical" evidence="1">
    <location>
        <begin position="63"/>
        <end position="83"/>
    </location>
</feature>
<proteinExistence type="predicted"/>
<keyword evidence="1" id="KW-0472">Membrane</keyword>
<name>A0AAE4Y9J4_9RHOB</name>
<reference evidence="2" key="1">
    <citation type="submission" date="2020-01" db="EMBL/GenBank/DDBJ databases">
        <authorList>
            <person name="Chen W.-M."/>
        </authorList>
    </citation>
    <scope>NUCLEOTIDE SEQUENCE</scope>
    <source>
        <strain evidence="2">CYK-10</strain>
    </source>
</reference>
<keyword evidence="3" id="KW-1185">Reference proteome</keyword>
<evidence type="ECO:0000313" key="2">
    <source>
        <dbReference type="EMBL" id="NBZ85975.1"/>
    </source>
</evidence>
<keyword evidence="1" id="KW-0812">Transmembrane</keyword>
<feature type="transmembrane region" description="Helical" evidence="1">
    <location>
        <begin position="104"/>
        <end position="123"/>
    </location>
</feature>
<dbReference type="EMBL" id="JAABNR010000001">
    <property type="protein sequence ID" value="NBZ85975.1"/>
    <property type="molecule type" value="Genomic_DNA"/>
</dbReference>
<evidence type="ECO:0000256" key="1">
    <source>
        <dbReference type="SAM" id="Phobius"/>
    </source>
</evidence>
<keyword evidence="1" id="KW-1133">Transmembrane helix</keyword>
<protein>
    <submittedName>
        <fullName evidence="2">YIP1 family protein</fullName>
    </submittedName>
</protein>
<feature type="transmembrane region" description="Helical" evidence="1">
    <location>
        <begin position="135"/>
        <end position="152"/>
    </location>
</feature>
<organism evidence="2 3">
    <name type="scientific">Stagnihabitans tardus</name>
    <dbReference type="NCBI Taxonomy" id="2699202"/>
    <lineage>
        <taxon>Bacteria</taxon>
        <taxon>Pseudomonadati</taxon>
        <taxon>Pseudomonadota</taxon>
        <taxon>Alphaproteobacteria</taxon>
        <taxon>Rhodobacterales</taxon>
        <taxon>Paracoccaceae</taxon>
        <taxon>Stagnihabitans</taxon>
    </lineage>
</organism>
<gene>
    <name evidence="2" type="ORF">GV832_00130</name>
</gene>
<evidence type="ECO:0000313" key="3">
    <source>
        <dbReference type="Proteomes" id="UP001193501"/>
    </source>
</evidence>
<dbReference type="Proteomes" id="UP001193501">
    <property type="component" value="Unassembled WGS sequence"/>
</dbReference>
<feature type="transmembrane region" description="Helical" evidence="1">
    <location>
        <begin position="29"/>
        <end position="51"/>
    </location>
</feature>
<dbReference type="RefSeq" id="WP_168772792.1">
    <property type="nucleotide sequence ID" value="NZ_JAABNR010000001.1"/>
</dbReference>
<accession>A0AAE4Y9J4</accession>
<dbReference type="AlphaFoldDB" id="A0AAE4Y9J4"/>